<proteinExistence type="predicted"/>
<dbReference type="RefSeq" id="XP_011633449.2">
    <property type="nucleotide sequence ID" value="XM_011635147.2"/>
</dbReference>
<dbReference type="OrthoDB" id="10066537at2759"/>
<dbReference type="Proteomes" id="UP000504615">
    <property type="component" value="Unplaced"/>
</dbReference>
<feature type="compositionally biased region" description="Basic and acidic residues" evidence="2">
    <location>
        <begin position="1276"/>
        <end position="1286"/>
    </location>
</feature>
<feature type="compositionally biased region" description="Polar residues" evidence="2">
    <location>
        <begin position="1397"/>
        <end position="1407"/>
    </location>
</feature>
<feature type="compositionally biased region" description="Polar residues" evidence="2">
    <location>
        <begin position="88"/>
        <end position="100"/>
    </location>
</feature>
<feature type="coiled-coil region" evidence="1">
    <location>
        <begin position="415"/>
        <end position="446"/>
    </location>
</feature>
<name>A0A6I9W4N4_9HYME</name>
<dbReference type="GeneID" id="105424752"/>
<feature type="region of interest" description="Disordered" evidence="2">
    <location>
        <begin position="1361"/>
        <end position="1435"/>
    </location>
</feature>
<gene>
    <name evidence="4" type="primary">LOC105424752</name>
</gene>
<evidence type="ECO:0000313" key="4">
    <source>
        <dbReference type="RefSeq" id="XP_011633449.2"/>
    </source>
</evidence>
<reference evidence="4" key="1">
    <citation type="submission" date="2025-08" db="UniProtKB">
        <authorList>
            <consortium name="RefSeq"/>
        </authorList>
    </citation>
    <scope>IDENTIFICATION</scope>
</reference>
<feature type="compositionally biased region" description="Polar residues" evidence="2">
    <location>
        <begin position="222"/>
        <end position="231"/>
    </location>
</feature>
<accession>A0A6I9W4N4</accession>
<evidence type="ECO:0000256" key="1">
    <source>
        <dbReference type="SAM" id="Coils"/>
    </source>
</evidence>
<feature type="region of interest" description="Disordered" evidence="2">
    <location>
        <begin position="1257"/>
        <end position="1317"/>
    </location>
</feature>
<protein>
    <submittedName>
        <fullName evidence="4">Uncharacterized protein LOC105424752</fullName>
    </submittedName>
</protein>
<evidence type="ECO:0000256" key="2">
    <source>
        <dbReference type="SAM" id="MobiDB-lite"/>
    </source>
</evidence>
<feature type="region of interest" description="Disordered" evidence="2">
    <location>
        <begin position="78"/>
        <end position="145"/>
    </location>
</feature>
<feature type="compositionally biased region" description="Basic and acidic residues" evidence="2">
    <location>
        <begin position="1419"/>
        <end position="1429"/>
    </location>
</feature>
<evidence type="ECO:0000313" key="3">
    <source>
        <dbReference type="Proteomes" id="UP000504615"/>
    </source>
</evidence>
<keyword evidence="3" id="KW-1185">Reference proteome</keyword>
<keyword evidence="1" id="KW-0175">Coiled coil</keyword>
<feature type="compositionally biased region" description="Low complexity" evidence="2">
    <location>
        <begin position="1307"/>
        <end position="1317"/>
    </location>
</feature>
<sequence>MDSRKQCNSLISGAPTRANEKGMCPTCNRQFGIKAYDRHVAWCKDRVTRVPISPATNLAKERLEARMRYRAPALKNRRAINREKYSPGSASQAVKTSLSSPALVKPKENVSIVDSNRESPAKQKPGVVRRSRQPKESPISSGPIKSRLVDRMNSCFHLLRPAEDYDSVLTSTSCRFHLALSSRRPLHFPVPPAKSRITDHSLFNEMASPVPSSRKQYDRNETISQRTQNNDAKQREACSARMQKNMVSIRSQGCPRVNDIAVSDKTLGVTVQPCRIHKMQKDDRLVTWKQIGCKKDNQADEPVADNFSREFQLLDLDRQCDREKHNISGNVTETDSFVSESDITRNNELNGEVDKIENITWLDDIQNLNQTYLIKDSEDIESPEIFHSKWKPIKHSPRVEFYLKDKEDEICDFDQEKLEREVVINNEEVKIEQEELKENNKEDKKSGEIIVMDYKAKEPKINYENIEDNRKTNIEDTEVIQREMKEISINKYRNEENKRKASCDDTKIIECNVEKMQINTENKRDTEMNGADVADSDKLNINKENKDREIAMNKRIIASTKYKEYEDIQQNLSEPDEPIKSFLFDVMYPTAHNVSKKYKKSYFKDLKMDPTRNNNYFMSDRSSYLKHQDRTLYFNDKDSAIFSDSFIDYNQDYLNSKKIPKCKSDICYNDSFELKESIVYFTCNQSNTNNISVNNNNNQDCKLSSKNEILCQNNTHCNSLNLIENIKETSFPASCRFVNSIKDCIRNPEETDIDKERYENDSISTPNKKPERNSRRLNSAAHLFSEILEPAAHNYLNASTSDLPLHMKDNKQFQEEGYTFDNLENLENKEGKAGFNVYSGSCCLNDKSSRFLSRSIIKTEITTGEGLRQKNVDNEFDYDSDNTAPVGERCDARDVNDLGSSITLMDNAEEEPPQRGGDKIFLNASMNFPRCAPDIDRRAARERSVNPVAMKHRIRESMNLLRGSTDSLISSIEFVELASIGQPETSCSYERERTIEIIRPNARSRGSKGLPNIKGNSAGTKKYSERSYWERVSKISRNRLIDLDPAYHAEHKLAKKNPRIRILPPVLKPSLINRRKIEPTTRPAWCNYVRRRPDFNLVLKARTGTSKDYDPFLLAEQQMNDLLSDTSDQSMMGSPKIQQTRDTLYPLSHSSAFVKYPPSDKRSSLIAPPSEFDDLMSNFSSDSTETNSISREIFLPDLTDKDTTNSANPKPVRELGRRVIIDKSKALGVDERRGVVASADRPRKIFEKDPLKNVKPLINRSSSIRASSAPRINSGPDRKISGDTRKTQGSKIPEARRSSDQNLNQRNNNYSSLSGSNLSLNSIVSSSELDVKRSNSMFDELLTSFEEDAFPGLRSLLNNESFDLSSPGGDRQRNGLISDEELSSPDSYKPQDHNKLSNDSAYSSLNRKYSHHGRSANDVIDRLDEDVPRNRSSPTQTITKCKMSKFCHECGQRFPETAKFCCECGVRRLAL</sequence>
<dbReference type="KEGG" id="pbar:105424752"/>
<feature type="region of interest" description="Disordered" evidence="2">
    <location>
        <begin position="207"/>
        <end position="233"/>
    </location>
</feature>
<organism evidence="3 4">
    <name type="scientific">Pogonomyrmex barbatus</name>
    <name type="common">red harvester ant</name>
    <dbReference type="NCBI Taxonomy" id="144034"/>
    <lineage>
        <taxon>Eukaryota</taxon>
        <taxon>Metazoa</taxon>
        <taxon>Ecdysozoa</taxon>
        <taxon>Arthropoda</taxon>
        <taxon>Hexapoda</taxon>
        <taxon>Insecta</taxon>
        <taxon>Pterygota</taxon>
        <taxon>Neoptera</taxon>
        <taxon>Endopterygota</taxon>
        <taxon>Hymenoptera</taxon>
        <taxon>Apocrita</taxon>
        <taxon>Aculeata</taxon>
        <taxon>Formicoidea</taxon>
        <taxon>Formicidae</taxon>
        <taxon>Myrmicinae</taxon>
        <taxon>Pogonomyrmex</taxon>
    </lineage>
</organism>
<feature type="compositionally biased region" description="Low complexity" evidence="2">
    <location>
        <begin position="1258"/>
        <end position="1274"/>
    </location>
</feature>